<dbReference type="GO" id="GO:0032993">
    <property type="term" value="C:protein-DNA complex"/>
    <property type="evidence" value="ECO:0007669"/>
    <property type="project" value="TreeGrafter"/>
</dbReference>
<dbReference type="InterPro" id="IPR000847">
    <property type="entry name" value="LysR_HTH_N"/>
</dbReference>
<dbReference type="Pfam" id="PF00126">
    <property type="entry name" value="HTH_1"/>
    <property type="match status" value="1"/>
</dbReference>
<dbReference type="GO" id="GO:0003677">
    <property type="term" value="F:DNA binding"/>
    <property type="evidence" value="ECO:0007669"/>
    <property type="project" value="UniProtKB-KW"/>
</dbReference>
<gene>
    <name evidence="6" type="ORF">HMPREF0004_4398</name>
</gene>
<dbReference type="InterPro" id="IPR036388">
    <property type="entry name" value="WH-like_DNA-bd_sf"/>
</dbReference>
<dbReference type="HOGENOM" id="CLU_039613_6_4_4"/>
<dbReference type="Proteomes" id="UP000004510">
    <property type="component" value="Unassembled WGS sequence"/>
</dbReference>
<evidence type="ECO:0000256" key="2">
    <source>
        <dbReference type="ARBA" id="ARBA00023015"/>
    </source>
</evidence>
<dbReference type="InterPro" id="IPR036390">
    <property type="entry name" value="WH_DNA-bd_sf"/>
</dbReference>
<dbReference type="EMBL" id="ADMS01000101">
    <property type="protein sequence ID" value="EFF74210.1"/>
    <property type="molecule type" value="Genomic_DNA"/>
</dbReference>
<evidence type="ECO:0000256" key="4">
    <source>
        <dbReference type="ARBA" id="ARBA00023163"/>
    </source>
</evidence>
<dbReference type="PRINTS" id="PR00039">
    <property type="entry name" value="HTHLYSR"/>
</dbReference>
<keyword evidence="4" id="KW-0804">Transcription</keyword>
<reference evidence="7" key="1">
    <citation type="submission" date="2010-03" db="EMBL/GenBank/DDBJ databases">
        <title>Complete sequence of Mobiluncus curtisii ATCC 43063.</title>
        <authorList>
            <person name="Muzny D."/>
            <person name="Qin X."/>
            <person name="Deng J."/>
            <person name="Jiang H."/>
            <person name="Liu Y."/>
            <person name="Qu J."/>
            <person name="Song X.-Z."/>
            <person name="Zhang L."/>
            <person name="Thornton R."/>
            <person name="Coyle M."/>
            <person name="Francisco L."/>
            <person name="Jackson L."/>
            <person name="Javaid M."/>
            <person name="Korchina V."/>
            <person name="Kovar C."/>
            <person name="Mata R."/>
            <person name="Mathew T."/>
            <person name="Ngo R."/>
            <person name="Nguyen L."/>
            <person name="Nguyen N."/>
            <person name="Okwuonu G."/>
            <person name="Ongeri F."/>
            <person name="Pham C."/>
            <person name="Simmons D."/>
            <person name="Wilczek-Boney K."/>
            <person name="Hale W."/>
            <person name="Jakkamsetti A."/>
            <person name="Pham P."/>
            <person name="Ruth R."/>
            <person name="San Lucas F."/>
            <person name="Warren J."/>
            <person name="Zhang J."/>
            <person name="Zhao Z."/>
            <person name="Zhou C."/>
            <person name="Zhu D."/>
            <person name="Lee S."/>
            <person name="Bess C."/>
            <person name="Blankenburg K."/>
            <person name="Forbes L."/>
            <person name="Fu Q."/>
            <person name="Gubbala S."/>
            <person name="Hirani K."/>
            <person name="Jayaseelan J.C."/>
            <person name="Lara F."/>
            <person name="Munidasa M."/>
            <person name="Palculict T."/>
            <person name="Patil S."/>
            <person name="Pu L.-L."/>
            <person name="Saada N."/>
            <person name="Tang L."/>
            <person name="Weissenberger G."/>
            <person name="Zhu Y."/>
            <person name="Hemphill L."/>
            <person name="Shang Y."/>
            <person name="Youmans B."/>
            <person name="Ayvaz T."/>
            <person name="Ross M."/>
            <person name="Santibanez J."/>
            <person name="Aqrawi P."/>
            <person name="Gross S."/>
            <person name="Joshi V."/>
            <person name="Fowler G."/>
            <person name="Nazareth L."/>
            <person name="Reid J."/>
            <person name="Worley K."/>
            <person name="Petrosino J."/>
            <person name="Highlander S."/>
            <person name="Gibbs R."/>
            <person name="Gibbs R."/>
        </authorList>
    </citation>
    <scope>NUCLEOTIDE SEQUENCE [LARGE SCALE GENOMIC DNA]</scope>
    <source>
        <strain evidence="7">ATCC 43553</strain>
    </source>
</reference>
<dbReference type="Gene3D" id="1.10.10.10">
    <property type="entry name" value="Winged helix-like DNA-binding domain superfamily/Winged helix DNA-binding domain"/>
    <property type="match status" value="1"/>
</dbReference>
<dbReference type="PANTHER" id="PTHR30346:SF0">
    <property type="entry name" value="HCA OPERON TRANSCRIPTIONAL ACTIVATOR HCAR"/>
    <property type="match status" value="1"/>
</dbReference>
<name>D4XG21_9BURK</name>
<dbReference type="GO" id="GO:0003700">
    <property type="term" value="F:DNA-binding transcription factor activity"/>
    <property type="evidence" value="ECO:0007669"/>
    <property type="project" value="InterPro"/>
</dbReference>
<dbReference type="Gene3D" id="3.40.190.10">
    <property type="entry name" value="Periplasmic binding protein-like II"/>
    <property type="match status" value="2"/>
</dbReference>
<evidence type="ECO:0000256" key="3">
    <source>
        <dbReference type="ARBA" id="ARBA00023125"/>
    </source>
</evidence>
<dbReference type="eggNOG" id="COG0583">
    <property type="taxonomic scope" value="Bacteria"/>
</dbReference>
<proteinExistence type="inferred from homology"/>
<dbReference type="PATRIC" id="fig|742159.3.peg.5399"/>
<dbReference type="InterPro" id="IPR005119">
    <property type="entry name" value="LysR_subst-bd"/>
</dbReference>
<evidence type="ECO:0000313" key="6">
    <source>
        <dbReference type="EMBL" id="EFF74210.1"/>
    </source>
</evidence>
<dbReference type="AlphaFoldDB" id="D4XG21"/>
<evidence type="ECO:0000313" key="7">
    <source>
        <dbReference type="Proteomes" id="UP000004510"/>
    </source>
</evidence>
<comment type="similarity">
    <text evidence="1">Belongs to the LysR transcriptional regulatory family.</text>
</comment>
<organism evidence="6 7">
    <name type="scientific">Achromobacter piechaudii ATCC 43553</name>
    <dbReference type="NCBI Taxonomy" id="742159"/>
    <lineage>
        <taxon>Bacteria</taxon>
        <taxon>Pseudomonadati</taxon>
        <taxon>Pseudomonadota</taxon>
        <taxon>Betaproteobacteria</taxon>
        <taxon>Burkholderiales</taxon>
        <taxon>Alcaligenaceae</taxon>
        <taxon>Achromobacter</taxon>
    </lineage>
</organism>
<accession>D4XG21</accession>
<keyword evidence="2" id="KW-0805">Transcription regulation</keyword>
<dbReference type="PROSITE" id="PS50931">
    <property type="entry name" value="HTH_LYSR"/>
    <property type="match status" value="1"/>
</dbReference>
<dbReference type="CDD" id="cd08414">
    <property type="entry name" value="PBP2_LTTR_aromatics_like"/>
    <property type="match status" value="1"/>
</dbReference>
<feature type="domain" description="HTH lysR-type" evidence="5">
    <location>
        <begin position="21"/>
        <end position="78"/>
    </location>
</feature>
<dbReference type="SUPFAM" id="SSF53850">
    <property type="entry name" value="Periplasmic binding protein-like II"/>
    <property type="match status" value="1"/>
</dbReference>
<evidence type="ECO:0000259" key="5">
    <source>
        <dbReference type="PROSITE" id="PS50931"/>
    </source>
</evidence>
<comment type="caution">
    <text evidence="6">The sequence shown here is derived from an EMBL/GenBank/DDBJ whole genome shotgun (WGS) entry which is preliminary data.</text>
</comment>
<keyword evidence="3" id="KW-0238">DNA-binding</keyword>
<sequence length="321" mass="34795">MTASNARTYHRKPTPPWILSMDFRHLQQFLVLADTLNFHRAAEKLHMSQPPLSVSIRKLEEMVGVPLFVRGRQGVQLTEAGLAALDEARRALFHAEQFRLAARAGAAGEGGTVRIGFVGSATHAILPRVLPLFRQRYPGVTVVLREATSIRIMQDLAEDALEVGIVRVPVAMGSSVRLAPLTTENFVLAVHKSHALARRGRIRLADLADEAFIMYTATEAAGLRMAAINACQLRGFTPRIAQEAVQVQTLLSLVESGLGVALVPAGARRHPSPNVITKTLADFPADASIGISLAWNPAAERSAARNLREVAAHAFRPKPAN</sequence>
<dbReference type="Pfam" id="PF03466">
    <property type="entry name" value="LysR_substrate"/>
    <property type="match status" value="1"/>
</dbReference>
<dbReference type="FunFam" id="1.10.10.10:FF:000001">
    <property type="entry name" value="LysR family transcriptional regulator"/>
    <property type="match status" value="1"/>
</dbReference>
<evidence type="ECO:0000256" key="1">
    <source>
        <dbReference type="ARBA" id="ARBA00009437"/>
    </source>
</evidence>
<dbReference type="SUPFAM" id="SSF46785">
    <property type="entry name" value="Winged helix' DNA-binding domain"/>
    <property type="match status" value="1"/>
</dbReference>
<protein>
    <submittedName>
        <fullName evidence="6">LysR substrate binding domain protein</fullName>
    </submittedName>
</protein>
<dbReference type="PANTHER" id="PTHR30346">
    <property type="entry name" value="TRANSCRIPTIONAL DUAL REGULATOR HCAR-RELATED"/>
    <property type="match status" value="1"/>
</dbReference>